<evidence type="ECO:0000313" key="2">
    <source>
        <dbReference type="Proteomes" id="UP000887563"/>
    </source>
</evidence>
<protein>
    <submittedName>
        <fullName evidence="3">Uncharacterized protein</fullName>
    </submittedName>
</protein>
<accession>A0A914MN02</accession>
<dbReference type="Proteomes" id="UP000887563">
    <property type="component" value="Unplaced"/>
</dbReference>
<feature type="region of interest" description="Disordered" evidence="1">
    <location>
        <begin position="29"/>
        <end position="81"/>
    </location>
</feature>
<keyword evidence="2" id="KW-1185">Reference proteome</keyword>
<organism evidence="2 3">
    <name type="scientific">Meloidogyne incognita</name>
    <name type="common">Southern root-knot nematode worm</name>
    <name type="synonym">Oxyuris incognita</name>
    <dbReference type="NCBI Taxonomy" id="6306"/>
    <lineage>
        <taxon>Eukaryota</taxon>
        <taxon>Metazoa</taxon>
        <taxon>Ecdysozoa</taxon>
        <taxon>Nematoda</taxon>
        <taxon>Chromadorea</taxon>
        <taxon>Rhabditida</taxon>
        <taxon>Tylenchina</taxon>
        <taxon>Tylenchomorpha</taxon>
        <taxon>Tylenchoidea</taxon>
        <taxon>Meloidogynidae</taxon>
        <taxon>Meloidogyninae</taxon>
        <taxon>Meloidogyne</taxon>
        <taxon>Meloidogyne incognita group</taxon>
    </lineage>
</organism>
<evidence type="ECO:0000256" key="1">
    <source>
        <dbReference type="SAM" id="MobiDB-lite"/>
    </source>
</evidence>
<reference evidence="3" key="1">
    <citation type="submission" date="2022-11" db="UniProtKB">
        <authorList>
            <consortium name="WormBaseParasite"/>
        </authorList>
    </citation>
    <scope>IDENTIFICATION</scope>
</reference>
<name>A0A914MN02_MELIC</name>
<feature type="compositionally biased region" description="Polar residues" evidence="1">
    <location>
        <begin position="30"/>
        <end position="57"/>
    </location>
</feature>
<proteinExistence type="predicted"/>
<evidence type="ECO:0000313" key="3">
    <source>
        <dbReference type="WBParaSite" id="Minc3s02070g28096"/>
    </source>
</evidence>
<feature type="compositionally biased region" description="Pro residues" evidence="1">
    <location>
        <begin position="64"/>
        <end position="74"/>
    </location>
</feature>
<dbReference type="WBParaSite" id="Minc3s02070g28096">
    <property type="protein sequence ID" value="Minc3s02070g28096"/>
    <property type="gene ID" value="Minc3s02070g28096"/>
</dbReference>
<sequence>MPNCNCDNKQQRVFNGLGYNAAPSAPSLEININQNNPSPCQSSIDGYTPTPVSSPITKSIRRPPNSPPPPPPSAPFLENEYSTPNYLINDNRRREGWRQLGRNASIRAVKAGEAIRNKFNNERNWAIFKLSLCELLFSSKFLN</sequence>
<dbReference type="AlphaFoldDB" id="A0A914MN02"/>